<dbReference type="Proteomes" id="UP001500967">
    <property type="component" value="Unassembled WGS sequence"/>
</dbReference>
<evidence type="ECO:0000313" key="1">
    <source>
        <dbReference type="EMBL" id="GAA0262129.1"/>
    </source>
</evidence>
<proteinExistence type="predicted"/>
<comment type="caution">
    <text evidence="1">The sequence shown here is derived from an EMBL/GenBank/DDBJ whole genome shotgun (WGS) entry which is preliminary data.</text>
</comment>
<evidence type="ECO:0000313" key="2">
    <source>
        <dbReference type="Proteomes" id="UP001500967"/>
    </source>
</evidence>
<organism evidence="1 2">
    <name type="scientific">Cryptosporangium japonicum</name>
    <dbReference type="NCBI Taxonomy" id="80872"/>
    <lineage>
        <taxon>Bacteria</taxon>
        <taxon>Bacillati</taxon>
        <taxon>Actinomycetota</taxon>
        <taxon>Actinomycetes</taxon>
        <taxon>Cryptosporangiales</taxon>
        <taxon>Cryptosporangiaceae</taxon>
        <taxon>Cryptosporangium</taxon>
    </lineage>
</organism>
<keyword evidence="2" id="KW-1185">Reference proteome</keyword>
<sequence>MRDPYAFTIWDEVTIGLAPGWPGTEMPYSTSVPMIRRALMGEAYVPRAPAARFARRLMHHIG</sequence>
<dbReference type="EMBL" id="BAAAGX010000021">
    <property type="protein sequence ID" value="GAA0262129.1"/>
    <property type="molecule type" value="Genomic_DNA"/>
</dbReference>
<name>A0ABN0UUT0_9ACTN</name>
<accession>A0ABN0UUT0</accession>
<protein>
    <submittedName>
        <fullName evidence="1">Uncharacterized protein</fullName>
    </submittedName>
</protein>
<gene>
    <name evidence="1" type="ORF">GCM10009539_54890</name>
</gene>
<reference evidence="1 2" key="1">
    <citation type="journal article" date="2019" name="Int. J. Syst. Evol. Microbiol.">
        <title>The Global Catalogue of Microorganisms (GCM) 10K type strain sequencing project: providing services to taxonomists for standard genome sequencing and annotation.</title>
        <authorList>
            <consortium name="The Broad Institute Genomics Platform"/>
            <consortium name="The Broad Institute Genome Sequencing Center for Infectious Disease"/>
            <person name="Wu L."/>
            <person name="Ma J."/>
        </authorList>
    </citation>
    <scope>NUCLEOTIDE SEQUENCE [LARGE SCALE GENOMIC DNA]</scope>
    <source>
        <strain evidence="1 2">JCM 10425</strain>
    </source>
</reference>